<name>A0A5B7HDR8_PORTR</name>
<dbReference type="Proteomes" id="UP000324222">
    <property type="component" value="Unassembled WGS sequence"/>
</dbReference>
<proteinExistence type="predicted"/>
<sequence>MFSSYVRRSDCTAISGKLEKLEIESAEALWCQDNSSPAVLRESLHSGAMKVPNCEKPWLVVLLTKVSHSSRCCSVVPPSVEHKPQHSARNAKAHTAILEQSSMILRPVLSWHV</sequence>
<dbReference type="EMBL" id="VSRR010027031">
    <property type="protein sequence ID" value="MPC67959.1"/>
    <property type="molecule type" value="Genomic_DNA"/>
</dbReference>
<reference evidence="1 2" key="1">
    <citation type="submission" date="2019-05" db="EMBL/GenBank/DDBJ databases">
        <title>Another draft genome of Portunus trituberculatus and its Hox gene families provides insights of decapod evolution.</title>
        <authorList>
            <person name="Jeong J.-H."/>
            <person name="Song I."/>
            <person name="Kim S."/>
            <person name="Choi T."/>
            <person name="Kim D."/>
            <person name="Ryu S."/>
            <person name="Kim W."/>
        </authorList>
    </citation>
    <scope>NUCLEOTIDE SEQUENCE [LARGE SCALE GENOMIC DNA]</scope>
    <source>
        <tissue evidence="1">Muscle</tissue>
    </source>
</reference>
<evidence type="ECO:0000313" key="2">
    <source>
        <dbReference type="Proteomes" id="UP000324222"/>
    </source>
</evidence>
<keyword evidence="2" id="KW-1185">Reference proteome</keyword>
<comment type="caution">
    <text evidence="1">The sequence shown here is derived from an EMBL/GenBank/DDBJ whole genome shotgun (WGS) entry which is preliminary data.</text>
</comment>
<organism evidence="1 2">
    <name type="scientific">Portunus trituberculatus</name>
    <name type="common">Swimming crab</name>
    <name type="synonym">Neptunus trituberculatus</name>
    <dbReference type="NCBI Taxonomy" id="210409"/>
    <lineage>
        <taxon>Eukaryota</taxon>
        <taxon>Metazoa</taxon>
        <taxon>Ecdysozoa</taxon>
        <taxon>Arthropoda</taxon>
        <taxon>Crustacea</taxon>
        <taxon>Multicrustacea</taxon>
        <taxon>Malacostraca</taxon>
        <taxon>Eumalacostraca</taxon>
        <taxon>Eucarida</taxon>
        <taxon>Decapoda</taxon>
        <taxon>Pleocyemata</taxon>
        <taxon>Brachyura</taxon>
        <taxon>Eubrachyura</taxon>
        <taxon>Portunoidea</taxon>
        <taxon>Portunidae</taxon>
        <taxon>Portuninae</taxon>
        <taxon>Portunus</taxon>
    </lineage>
</organism>
<evidence type="ECO:0000313" key="1">
    <source>
        <dbReference type="EMBL" id="MPC67959.1"/>
    </source>
</evidence>
<gene>
    <name evidence="1" type="ORF">E2C01_062147</name>
</gene>
<dbReference type="AlphaFoldDB" id="A0A5B7HDR8"/>
<accession>A0A5B7HDR8</accession>
<protein>
    <submittedName>
        <fullName evidence="1">Uncharacterized protein</fullName>
    </submittedName>
</protein>